<dbReference type="AlphaFoldDB" id="A0A8T1VMC9"/>
<reference evidence="4" key="1">
    <citation type="submission" date="2021-02" db="EMBL/GenBank/DDBJ databases">
        <authorList>
            <person name="Palmer J.M."/>
        </authorList>
    </citation>
    <scope>NUCLEOTIDE SEQUENCE</scope>
    <source>
        <strain evidence="4">SCRP734</strain>
    </source>
</reference>
<evidence type="ECO:0000313" key="4">
    <source>
        <dbReference type="EMBL" id="KAG7382086.1"/>
    </source>
</evidence>
<feature type="region of interest" description="Disordered" evidence="2">
    <location>
        <begin position="462"/>
        <end position="488"/>
    </location>
</feature>
<name>A0A8T1VMC9_9STRA</name>
<organism evidence="4 5">
    <name type="scientific">Phytophthora pseudosyringae</name>
    <dbReference type="NCBI Taxonomy" id="221518"/>
    <lineage>
        <taxon>Eukaryota</taxon>
        <taxon>Sar</taxon>
        <taxon>Stramenopiles</taxon>
        <taxon>Oomycota</taxon>
        <taxon>Peronosporomycetes</taxon>
        <taxon>Peronosporales</taxon>
        <taxon>Peronosporaceae</taxon>
        <taxon>Phytophthora</taxon>
    </lineage>
</organism>
<protein>
    <recommendedName>
        <fullName evidence="3">EF-hand domain-containing protein</fullName>
    </recommendedName>
</protein>
<keyword evidence="5" id="KW-1185">Reference proteome</keyword>
<feature type="domain" description="EF-hand" evidence="3">
    <location>
        <begin position="296"/>
        <end position="331"/>
    </location>
</feature>
<evidence type="ECO:0000256" key="2">
    <source>
        <dbReference type="SAM" id="MobiDB-lite"/>
    </source>
</evidence>
<evidence type="ECO:0000259" key="3">
    <source>
        <dbReference type="PROSITE" id="PS50222"/>
    </source>
</evidence>
<dbReference type="EMBL" id="JAGDFM010000220">
    <property type="protein sequence ID" value="KAG7382086.1"/>
    <property type="molecule type" value="Genomic_DNA"/>
</dbReference>
<sequence length="513" mass="58550">MREAAKRRERRAEKFCLGNRQLSAQWRPYQAESIILIEVRLNEAARNLRKAYLSSRRSDTLVQSNSRRRLGVRKVSRNDDDGLASAAGRHCALRDVVGRRAQCPALWMWCTNRAASTGSARGRSYSYPSTSTCGSFHAALQEGDSRVSFSSSCLVPTPTRSIKSPWLRTLRASIINVGSANWFCCHLTRAAVKKLSRYCCNNCGGSDLYLYCWKGCRHVQNIKTFYAETKSIQHELEMLRVTIYEQEIRIREYELQLKEKQESLEFLASQVSKLPRFYPVQSFDDLASMPLGLPAWSVVAAKMVWRQFDGDHDGKLTSEELRGLKDQLRTNHENVDAILPDYPAEPLTPYHFLQLYECGEGSKLSDDLRSLGILCAAADVTSLSKAKRELASVKHALLDLRALVDDQIAEKEKWQRYCWDVEERLHEATNASHIKERDLWRTKDARKEESRKNMLLYIEAQKGKRHFDRPAEPTGNPTLESKHPSYSAKTINADLDLRSLGNNNSRSPNQSKN</sequence>
<feature type="coiled-coil region" evidence="1">
    <location>
        <begin position="243"/>
        <end position="270"/>
    </location>
</feature>
<evidence type="ECO:0000256" key="1">
    <source>
        <dbReference type="SAM" id="Coils"/>
    </source>
</evidence>
<dbReference type="PROSITE" id="PS50222">
    <property type="entry name" value="EF_HAND_2"/>
    <property type="match status" value="1"/>
</dbReference>
<dbReference type="GO" id="GO:0005509">
    <property type="term" value="F:calcium ion binding"/>
    <property type="evidence" value="ECO:0007669"/>
    <property type="project" value="InterPro"/>
</dbReference>
<dbReference type="InterPro" id="IPR002048">
    <property type="entry name" value="EF_hand_dom"/>
</dbReference>
<feature type="region of interest" description="Disordered" evidence="2">
    <location>
        <begin position="494"/>
        <end position="513"/>
    </location>
</feature>
<feature type="compositionally biased region" description="Polar residues" evidence="2">
    <location>
        <begin position="500"/>
        <end position="513"/>
    </location>
</feature>
<accession>A0A8T1VMC9</accession>
<proteinExistence type="predicted"/>
<dbReference type="InterPro" id="IPR018247">
    <property type="entry name" value="EF_Hand_1_Ca_BS"/>
</dbReference>
<dbReference type="PROSITE" id="PS00018">
    <property type="entry name" value="EF_HAND_1"/>
    <property type="match status" value="1"/>
</dbReference>
<evidence type="ECO:0000313" key="5">
    <source>
        <dbReference type="Proteomes" id="UP000694044"/>
    </source>
</evidence>
<gene>
    <name evidence="4" type="ORF">PHYPSEUDO_005300</name>
</gene>
<keyword evidence="1" id="KW-0175">Coiled coil</keyword>
<dbReference type="Proteomes" id="UP000694044">
    <property type="component" value="Unassembled WGS sequence"/>
</dbReference>
<comment type="caution">
    <text evidence="4">The sequence shown here is derived from an EMBL/GenBank/DDBJ whole genome shotgun (WGS) entry which is preliminary data.</text>
</comment>
<dbReference type="OrthoDB" id="72341at2759"/>